<feature type="compositionally biased region" description="Low complexity" evidence="1">
    <location>
        <begin position="587"/>
        <end position="607"/>
    </location>
</feature>
<dbReference type="InterPro" id="IPR025312">
    <property type="entry name" value="DUF4216"/>
</dbReference>
<evidence type="ECO:0000313" key="5">
    <source>
        <dbReference type="Proteomes" id="UP000242715"/>
    </source>
</evidence>
<evidence type="ECO:0008006" key="6">
    <source>
        <dbReference type="Google" id="ProtNLM"/>
    </source>
</evidence>
<reference evidence="5" key="1">
    <citation type="journal article" date="2017" name="Front. Plant Sci.">
        <title>Climate Clever Clovers: New Paradigm to Reduce the Environmental Footprint of Ruminants by Breeding Low Methanogenic Forages Utilizing Haplotype Variation.</title>
        <authorList>
            <person name="Kaur P."/>
            <person name="Appels R."/>
            <person name="Bayer P.E."/>
            <person name="Keeble-Gagnere G."/>
            <person name="Wang J."/>
            <person name="Hirakawa H."/>
            <person name="Shirasawa K."/>
            <person name="Vercoe P."/>
            <person name="Stefanova K."/>
            <person name="Durmic Z."/>
            <person name="Nichols P."/>
            <person name="Revell C."/>
            <person name="Isobe S.N."/>
            <person name="Edwards D."/>
            <person name="Erskine W."/>
        </authorList>
    </citation>
    <scope>NUCLEOTIDE SEQUENCE [LARGE SCALE GENOMIC DNA]</scope>
    <source>
        <strain evidence="5">cv. Daliak</strain>
    </source>
</reference>
<protein>
    <recommendedName>
        <fullName evidence="6">DUF4218 domain-containing protein</fullName>
    </recommendedName>
</protein>
<dbReference type="InterPro" id="IPR025452">
    <property type="entry name" value="DUF4218"/>
</dbReference>
<dbReference type="InterPro" id="IPR004252">
    <property type="entry name" value="Probable_transposase_24"/>
</dbReference>
<feature type="region of interest" description="Disordered" evidence="1">
    <location>
        <begin position="556"/>
        <end position="575"/>
    </location>
</feature>
<feature type="domain" description="DUF4218" evidence="3">
    <location>
        <begin position="125"/>
        <end position="208"/>
    </location>
</feature>
<dbReference type="AlphaFoldDB" id="A0A2Z6N145"/>
<feature type="region of interest" description="Disordered" evidence="1">
    <location>
        <begin position="583"/>
        <end position="650"/>
    </location>
</feature>
<name>A0A2Z6N145_TRISU</name>
<accession>A0A2Z6N145</accession>
<dbReference type="EMBL" id="DF973720">
    <property type="protein sequence ID" value="GAU38528.1"/>
    <property type="molecule type" value="Genomic_DNA"/>
</dbReference>
<gene>
    <name evidence="4" type="ORF">TSUD_148100</name>
</gene>
<dbReference type="Pfam" id="PF03004">
    <property type="entry name" value="Transposase_24"/>
    <property type="match status" value="1"/>
</dbReference>
<evidence type="ECO:0000259" key="3">
    <source>
        <dbReference type="Pfam" id="PF13960"/>
    </source>
</evidence>
<feature type="compositionally biased region" description="Basic residues" evidence="1">
    <location>
        <begin position="506"/>
        <end position="522"/>
    </location>
</feature>
<dbReference type="Proteomes" id="UP000242715">
    <property type="component" value="Unassembled WGS sequence"/>
</dbReference>
<feature type="compositionally biased region" description="Polar residues" evidence="1">
    <location>
        <begin position="556"/>
        <end position="569"/>
    </location>
</feature>
<dbReference type="PANTHER" id="PTHR48258:SF4">
    <property type="entry name" value="DUF4216 DOMAIN-CONTAINING PROTEIN"/>
    <property type="match status" value="1"/>
</dbReference>
<dbReference type="Pfam" id="PF13960">
    <property type="entry name" value="DUF4218"/>
    <property type="match status" value="1"/>
</dbReference>
<dbReference type="PANTHER" id="PTHR48258">
    <property type="entry name" value="DUF4218 DOMAIN-CONTAINING PROTEIN-RELATED"/>
    <property type="match status" value="1"/>
</dbReference>
<evidence type="ECO:0000259" key="2">
    <source>
        <dbReference type="Pfam" id="PF13952"/>
    </source>
</evidence>
<organism evidence="4 5">
    <name type="scientific">Trifolium subterraneum</name>
    <name type="common">Subterranean clover</name>
    <dbReference type="NCBI Taxonomy" id="3900"/>
    <lineage>
        <taxon>Eukaryota</taxon>
        <taxon>Viridiplantae</taxon>
        <taxon>Streptophyta</taxon>
        <taxon>Embryophyta</taxon>
        <taxon>Tracheophyta</taxon>
        <taxon>Spermatophyta</taxon>
        <taxon>Magnoliopsida</taxon>
        <taxon>eudicotyledons</taxon>
        <taxon>Gunneridae</taxon>
        <taxon>Pentapetalae</taxon>
        <taxon>rosids</taxon>
        <taxon>fabids</taxon>
        <taxon>Fabales</taxon>
        <taxon>Fabaceae</taxon>
        <taxon>Papilionoideae</taxon>
        <taxon>50 kb inversion clade</taxon>
        <taxon>NPAAA clade</taxon>
        <taxon>Hologalegina</taxon>
        <taxon>IRL clade</taxon>
        <taxon>Trifolieae</taxon>
        <taxon>Trifolium</taxon>
    </lineage>
</organism>
<feature type="region of interest" description="Disordered" evidence="1">
    <location>
        <begin position="506"/>
        <end position="548"/>
    </location>
</feature>
<keyword evidence="5" id="KW-1185">Reference proteome</keyword>
<sequence>MCQVRDYPRVTDNQVSKISGYGVTHNWSKRSIFWDLPYWKDNLLRHNLDVMHIEKNFFDNVFNTVMNVKDKTKDNEKARMDLAKICQRSDLELVRHDNGKITKPKANFCLSSDEVKKVFKWIKELKMPDGIFPPGFFNSMEHLPIHLPYEAKLGGPVQYRWMYPFERMMGDFKRTVKNKARVEGSICKAYLQRETTYFCSNYLKSVSLSVRSQRNEALGVNNDVTSKLSISNPPGRPSGQHQTHWLTDAEWRSAHVHILINCNEVKPYINAFLQYNSINEDNPSAEALIHENFPDWFQDYVDNEANGVTDTNLISLASEGGEDDFYGVIEHIFELEYHALSHKIALFYCQWFDPKRNRGTKVHPHYDIVDIKMNKKYDRYDPLIIAQKARQVYYVPYPEMRTDKGGWCAVIKTKPRGCVDVTGIDEETPYQDEMAHVEQITEIEEMIGLHDETHSDEEVDATLVQTMEFEKRVDEDCNEDGHEDYREDSDIMHPKENRKVNIPSKKKRMTTSHRVNHVAKHAHTSDVESPIDDNATTPGQPNAGKLTAGQLNARSGDVEQSNTGCQRSPPSVVVPTSGFVLQNTVASSPSPTIDPSSSTQPSTSISSRHTLQSHDPTLSFLGHSGDDRVQGSQPSHLEDEKAPDGRPYIFPDGRGWNPCRVASKALTFVIRSQFRRAWSSWGKIPAKRVDRMFMKFGGKGSRRLSEMLTEVRNKRKRPSWIDGNAWKGLQKTWNGAAYKLKSAQAKQNRDSAKGGFVHTGGSISTKEHVIRMRRELGREPTLDEVFLRTHTKKKESSWVDERAKKTYESFQEKVKHACQVGQTSGSGTKEVDAATRLKLWAESAGGKLRGLLYGAGDMSKHYKPGVSSLTQTYSTQVATNSSVEITAQIEAVVQRANAAEEDARVAREECQRAN</sequence>
<dbReference type="Pfam" id="PF13952">
    <property type="entry name" value="DUF4216"/>
    <property type="match status" value="1"/>
</dbReference>
<evidence type="ECO:0000256" key="1">
    <source>
        <dbReference type="SAM" id="MobiDB-lite"/>
    </source>
</evidence>
<proteinExistence type="predicted"/>
<dbReference type="OrthoDB" id="1435984at2759"/>
<evidence type="ECO:0000313" key="4">
    <source>
        <dbReference type="EMBL" id="GAU38528.1"/>
    </source>
</evidence>
<feature type="domain" description="DUF4216" evidence="2">
    <location>
        <begin position="334"/>
        <end position="407"/>
    </location>
</feature>